<feature type="region of interest" description="Disordered" evidence="4">
    <location>
        <begin position="468"/>
        <end position="489"/>
    </location>
</feature>
<dbReference type="Pfam" id="PF00400">
    <property type="entry name" value="WD40"/>
    <property type="match status" value="7"/>
</dbReference>
<dbReference type="InterPro" id="IPR011047">
    <property type="entry name" value="Quinoprotein_ADH-like_sf"/>
</dbReference>
<dbReference type="CDD" id="cd00200">
    <property type="entry name" value="WD40"/>
    <property type="match status" value="1"/>
</dbReference>
<feature type="repeat" description="WD" evidence="3">
    <location>
        <begin position="161"/>
        <end position="202"/>
    </location>
</feature>
<dbReference type="PANTHER" id="PTHR45048">
    <property type="match status" value="1"/>
</dbReference>
<evidence type="ECO:0000313" key="6">
    <source>
        <dbReference type="Proteomes" id="UP000558488"/>
    </source>
</evidence>
<dbReference type="InterPro" id="IPR019775">
    <property type="entry name" value="WD40_repeat_CS"/>
</dbReference>
<evidence type="ECO:0000256" key="4">
    <source>
        <dbReference type="SAM" id="MobiDB-lite"/>
    </source>
</evidence>
<dbReference type="EMBL" id="JACAGB010000017">
    <property type="protein sequence ID" value="KAF6319022.1"/>
    <property type="molecule type" value="Genomic_DNA"/>
</dbReference>
<feature type="repeat" description="WD" evidence="3">
    <location>
        <begin position="246"/>
        <end position="287"/>
    </location>
</feature>
<reference evidence="5 6" key="1">
    <citation type="journal article" date="2020" name="Nature">
        <title>Six reference-quality genomes reveal evolution of bat adaptations.</title>
        <authorList>
            <person name="Jebb D."/>
            <person name="Huang Z."/>
            <person name="Pippel M."/>
            <person name="Hughes G.M."/>
            <person name="Lavrichenko K."/>
            <person name="Devanna P."/>
            <person name="Winkler S."/>
            <person name="Jermiin L.S."/>
            <person name="Skirmuntt E.C."/>
            <person name="Katzourakis A."/>
            <person name="Burkitt-Gray L."/>
            <person name="Ray D.A."/>
            <person name="Sullivan K.A.M."/>
            <person name="Roscito J.G."/>
            <person name="Kirilenko B.M."/>
            <person name="Davalos L.M."/>
            <person name="Corthals A.P."/>
            <person name="Power M.L."/>
            <person name="Jones G."/>
            <person name="Ransome R.D."/>
            <person name="Dechmann D.K.N."/>
            <person name="Locatelli A.G."/>
            <person name="Puechmaille S.J."/>
            <person name="Fedrigo O."/>
            <person name="Jarvis E.D."/>
            <person name="Hiller M."/>
            <person name="Vernes S.C."/>
            <person name="Myers E.W."/>
            <person name="Teeling E.C."/>
        </authorList>
    </citation>
    <scope>NUCLEOTIDE SEQUENCE [LARGE SCALE GENOMIC DNA]</scope>
    <source>
        <strain evidence="5">MPipKuh1</strain>
        <tissue evidence="5">Flight muscle</tissue>
    </source>
</reference>
<evidence type="ECO:0000256" key="1">
    <source>
        <dbReference type="ARBA" id="ARBA00022574"/>
    </source>
</evidence>
<keyword evidence="6" id="KW-1185">Reference proteome</keyword>
<dbReference type="InterPro" id="IPR020472">
    <property type="entry name" value="WD40_PAC1"/>
</dbReference>
<gene>
    <name evidence="5" type="ORF">mPipKuh1_018810</name>
</gene>
<feature type="repeat" description="WD" evidence="3">
    <location>
        <begin position="379"/>
        <end position="420"/>
    </location>
</feature>
<comment type="caution">
    <text evidence="5">The sequence shown here is derived from an EMBL/GenBank/DDBJ whole genome shotgun (WGS) entry which is preliminary data.</text>
</comment>
<dbReference type="PRINTS" id="PR00320">
    <property type="entry name" value="GPROTEINBRPT"/>
</dbReference>
<feature type="repeat" description="WD" evidence="3">
    <location>
        <begin position="118"/>
        <end position="159"/>
    </location>
</feature>
<evidence type="ECO:0000256" key="2">
    <source>
        <dbReference type="ARBA" id="ARBA00022737"/>
    </source>
</evidence>
<sequence length="489" mass="54383">MASQPPHPSWYLQYRFLGRKTYSSMYPDRRGKRAPRERPPVAPSDGASGRRRLSLGTLVKAIVVFKRLAADIRRGHILPCLNPLSTEQKAPEKRSVAIPEKTFWGDQEPLSKIPYQILTGHQNLVSSCHFCVNDTKVLSSSFDYTVKLWDAMEGTIIRDFDDGPETPVLACSVTADSRRIAAVAYDKTLRTWDLETGKLLWKIKHGGFLTSCNFSPDGKYVVSGLDVDHGICIIEARNAMAVSHIKDHHARSVTGCCFDPDSQKVASVSLDKSIKIWDVTSQATLLTINRAHTNAISSCCFTFSGHFLCTSSWDKSLKIWNIHTGEFRNHGACATLMHGHEGSVSSCQFARDSSFLVSGGFDKTVALWDVGEGYRKLSLKGHNDWVMDVAISNNKKWVLSASKDRTMRLWNIEEVDQIPLVIKCKKNLGLSVNQCEVCEKPFSTYDSDVFSKTVTKCVFCRMDASLSAEASSSSEKKDSLPKAGRLGNK</sequence>
<organism evidence="5 6">
    <name type="scientific">Pipistrellus kuhlii</name>
    <name type="common">Kuhl's pipistrelle</name>
    <dbReference type="NCBI Taxonomy" id="59472"/>
    <lineage>
        <taxon>Eukaryota</taxon>
        <taxon>Metazoa</taxon>
        <taxon>Chordata</taxon>
        <taxon>Craniata</taxon>
        <taxon>Vertebrata</taxon>
        <taxon>Euteleostomi</taxon>
        <taxon>Mammalia</taxon>
        <taxon>Eutheria</taxon>
        <taxon>Laurasiatheria</taxon>
        <taxon>Chiroptera</taxon>
        <taxon>Yangochiroptera</taxon>
        <taxon>Vespertilionidae</taxon>
        <taxon>Pipistrellus</taxon>
    </lineage>
</organism>
<dbReference type="Gene3D" id="2.130.10.10">
    <property type="entry name" value="YVTN repeat-like/Quinoprotein amine dehydrogenase"/>
    <property type="match status" value="3"/>
</dbReference>
<evidence type="ECO:0000313" key="5">
    <source>
        <dbReference type="EMBL" id="KAF6319022.1"/>
    </source>
</evidence>
<feature type="repeat" description="WD" evidence="3">
    <location>
        <begin position="337"/>
        <end position="378"/>
    </location>
</feature>
<dbReference type="SMART" id="SM00320">
    <property type="entry name" value="WD40"/>
    <property type="match status" value="7"/>
</dbReference>
<dbReference type="InterPro" id="IPR015943">
    <property type="entry name" value="WD40/YVTN_repeat-like_dom_sf"/>
</dbReference>
<feature type="repeat" description="WD" evidence="3">
    <location>
        <begin position="289"/>
        <end position="330"/>
    </location>
</feature>
<keyword evidence="2" id="KW-0677">Repeat</keyword>
<dbReference type="Proteomes" id="UP000558488">
    <property type="component" value="Unassembled WGS sequence"/>
</dbReference>
<keyword evidence="1 3" id="KW-0853">WD repeat</keyword>
<dbReference type="PROSITE" id="PS50294">
    <property type="entry name" value="WD_REPEATS_REGION"/>
    <property type="match status" value="5"/>
</dbReference>
<name>A0A7J7V1Q9_PIPKU</name>
<dbReference type="PROSITE" id="PS00678">
    <property type="entry name" value="WD_REPEATS_1"/>
    <property type="match status" value="5"/>
</dbReference>
<dbReference type="InterPro" id="IPR001680">
    <property type="entry name" value="WD40_rpt"/>
</dbReference>
<feature type="region of interest" description="Disordered" evidence="4">
    <location>
        <begin position="25"/>
        <end position="49"/>
    </location>
</feature>
<dbReference type="PANTHER" id="PTHR45048:SF1">
    <property type="entry name" value="WD REPEAT-CONTAINING PROTEIN 88"/>
    <property type="match status" value="1"/>
</dbReference>
<dbReference type="PROSITE" id="PS50082">
    <property type="entry name" value="WD_REPEATS_2"/>
    <property type="match status" value="6"/>
</dbReference>
<proteinExistence type="predicted"/>
<dbReference type="SUPFAM" id="SSF50998">
    <property type="entry name" value="Quinoprotein alcohol dehydrogenase-like"/>
    <property type="match status" value="1"/>
</dbReference>
<accession>A0A7J7V1Q9</accession>
<evidence type="ECO:0000256" key="3">
    <source>
        <dbReference type="PROSITE-ProRule" id="PRU00221"/>
    </source>
</evidence>
<dbReference type="AlphaFoldDB" id="A0A7J7V1Q9"/>
<protein>
    <submittedName>
        <fullName evidence="5">WD repeat domain 88</fullName>
    </submittedName>
</protein>